<feature type="compositionally biased region" description="Basic residues" evidence="1">
    <location>
        <begin position="1"/>
        <end position="11"/>
    </location>
</feature>
<feature type="compositionally biased region" description="Gly residues" evidence="1">
    <location>
        <begin position="26"/>
        <end position="41"/>
    </location>
</feature>
<evidence type="ECO:0000313" key="2">
    <source>
        <dbReference type="EMBL" id="KAG8090965.1"/>
    </source>
</evidence>
<reference evidence="2" key="2">
    <citation type="submission" date="2021-02" db="EMBL/GenBank/DDBJ databases">
        <authorList>
            <person name="Kimball J.A."/>
            <person name="Haas M.W."/>
            <person name="Macchietto M."/>
            <person name="Kono T."/>
            <person name="Duquette J."/>
            <person name="Shao M."/>
        </authorList>
    </citation>
    <scope>NUCLEOTIDE SEQUENCE</scope>
    <source>
        <tissue evidence="2">Fresh leaf tissue</tissue>
    </source>
</reference>
<keyword evidence="3" id="KW-1185">Reference proteome</keyword>
<gene>
    <name evidence="2" type="ORF">GUJ93_ZPchr0011g28615</name>
</gene>
<name>A0A8J5WII7_ZIZPA</name>
<feature type="region of interest" description="Disordered" evidence="1">
    <location>
        <begin position="1"/>
        <end position="99"/>
    </location>
</feature>
<reference evidence="2" key="1">
    <citation type="journal article" date="2021" name="bioRxiv">
        <title>Whole Genome Assembly and Annotation of Northern Wild Rice, Zizania palustris L., Supports a Whole Genome Duplication in the Zizania Genus.</title>
        <authorList>
            <person name="Haas M."/>
            <person name="Kono T."/>
            <person name="Macchietto M."/>
            <person name="Millas R."/>
            <person name="McGilp L."/>
            <person name="Shao M."/>
            <person name="Duquette J."/>
            <person name="Hirsch C.N."/>
            <person name="Kimball J."/>
        </authorList>
    </citation>
    <scope>NUCLEOTIDE SEQUENCE</scope>
    <source>
        <tissue evidence="2">Fresh leaf tissue</tissue>
    </source>
</reference>
<sequence>MARSRGRRRGPRGGDSRVGGRQWRIWGGGCAGARETTGGGGGRRRRSQGRRRCVPRPREEAATGQVGRADEWARVRKGDSGSRMVPGHAGARGLGTPGS</sequence>
<proteinExistence type="predicted"/>
<feature type="compositionally biased region" description="Gly residues" evidence="1">
    <location>
        <begin position="90"/>
        <end position="99"/>
    </location>
</feature>
<dbReference type="EMBL" id="JAAALK010000081">
    <property type="protein sequence ID" value="KAG8090965.1"/>
    <property type="molecule type" value="Genomic_DNA"/>
</dbReference>
<evidence type="ECO:0000313" key="3">
    <source>
        <dbReference type="Proteomes" id="UP000729402"/>
    </source>
</evidence>
<evidence type="ECO:0000256" key="1">
    <source>
        <dbReference type="SAM" id="MobiDB-lite"/>
    </source>
</evidence>
<comment type="caution">
    <text evidence="2">The sequence shown here is derived from an EMBL/GenBank/DDBJ whole genome shotgun (WGS) entry which is preliminary data.</text>
</comment>
<dbReference type="AlphaFoldDB" id="A0A8J5WII7"/>
<feature type="compositionally biased region" description="Basic and acidic residues" evidence="1">
    <location>
        <begin position="68"/>
        <end position="80"/>
    </location>
</feature>
<protein>
    <submittedName>
        <fullName evidence="2">Uncharacterized protein</fullName>
    </submittedName>
</protein>
<feature type="compositionally biased region" description="Basic residues" evidence="1">
    <location>
        <begin position="42"/>
        <end position="55"/>
    </location>
</feature>
<organism evidence="2 3">
    <name type="scientific">Zizania palustris</name>
    <name type="common">Northern wild rice</name>
    <dbReference type="NCBI Taxonomy" id="103762"/>
    <lineage>
        <taxon>Eukaryota</taxon>
        <taxon>Viridiplantae</taxon>
        <taxon>Streptophyta</taxon>
        <taxon>Embryophyta</taxon>
        <taxon>Tracheophyta</taxon>
        <taxon>Spermatophyta</taxon>
        <taxon>Magnoliopsida</taxon>
        <taxon>Liliopsida</taxon>
        <taxon>Poales</taxon>
        <taxon>Poaceae</taxon>
        <taxon>BOP clade</taxon>
        <taxon>Oryzoideae</taxon>
        <taxon>Oryzeae</taxon>
        <taxon>Zizaniinae</taxon>
        <taxon>Zizania</taxon>
    </lineage>
</organism>
<dbReference type="Proteomes" id="UP000729402">
    <property type="component" value="Unassembled WGS sequence"/>
</dbReference>
<accession>A0A8J5WII7</accession>